<evidence type="ECO:0000313" key="2">
    <source>
        <dbReference type="EMBL" id="CAB4792920.1"/>
    </source>
</evidence>
<dbReference type="EMBL" id="CAFAAJ010000018">
    <property type="protein sequence ID" value="CAB4792920.1"/>
    <property type="molecule type" value="Genomic_DNA"/>
</dbReference>
<feature type="domain" description="Amine oxidase" evidence="1">
    <location>
        <begin position="14"/>
        <end position="392"/>
    </location>
</feature>
<protein>
    <submittedName>
        <fullName evidence="2">Unannotated protein</fullName>
    </submittedName>
</protein>
<dbReference type="Pfam" id="PF01593">
    <property type="entry name" value="Amino_oxidase"/>
    <property type="match status" value="1"/>
</dbReference>
<gene>
    <name evidence="2" type="ORF">UFOPK3001_00424</name>
    <name evidence="3" type="ORF">UFOPK3954_01075</name>
</gene>
<evidence type="ECO:0000313" key="3">
    <source>
        <dbReference type="EMBL" id="CAB4989608.1"/>
    </source>
</evidence>
<dbReference type="GO" id="GO:0016491">
    <property type="term" value="F:oxidoreductase activity"/>
    <property type="evidence" value="ECO:0007669"/>
    <property type="project" value="InterPro"/>
</dbReference>
<reference evidence="2" key="1">
    <citation type="submission" date="2020-05" db="EMBL/GenBank/DDBJ databases">
        <authorList>
            <person name="Chiriac C."/>
            <person name="Salcher M."/>
            <person name="Ghai R."/>
            <person name="Kavagutti S V."/>
        </authorList>
    </citation>
    <scope>NUCLEOTIDE SEQUENCE</scope>
</reference>
<name>A0A6J6X652_9ZZZZ</name>
<organism evidence="2">
    <name type="scientific">freshwater metagenome</name>
    <dbReference type="NCBI Taxonomy" id="449393"/>
    <lineage>
        <taxon>unclassified sequences</taxon>
        <taxon>metagenomes</taxon>
        <taxon>ecological metagenomes</taxon>
    </lineage>
</organism>
<dbReference type="Gene3D" id="3.50.50.60">
    <property type="entry name" value="FAD/NAD(P)-binding domain"/>
    <property type="match status" value="1"/>
</dbReference>
<dbReference type="PANTHER" id="PTHR43734">
    <property type="entry name" value="PHYTOENE DESATURASE"/>
    <property type="match status" value="1"/>
</dbReference>
<dbReference type="AlphaFoldDB" id="A0A6J6X652"/>
<dbReference type="EMBL" id="CAFBON010000098">
    <property type="protein sequence ID" value="CAB4989608.1"/>
    <property type="molecule type" value="Genomic_DNA"/>
</dbReference>
<dbReference type="InterPro" id="IPR002937">
    <property type="entry name" value="Amino_oxidase"/>
</dbReference>
<accession>A0A6J6X652</accession>
<sequence>MHEVGFLILGAGPCGLGAARQLEHCGVGSWLLIDSAQGPGGLASSFVDDQGFTWDVGGHVQFSHYEYFDLAMDEFLGPDGWNDHQRESWVWMRDRFVPYPFQNNLHRLPPGERDRCFEGLVAASATRGPAATDFLAWIRSTFGEGIAEGFMEPYNVKVWAHPLNLLSTSWMGERVALPDVDRVRRGIETGHDDVSWGPNNTFRFPKRGGTGAIWQACAERLPRERLRFGDRVQAIDLGDRSVTLSSGERIGYQHLISTMPLSELVRVSGQEHLAASADRGLLHSSSNIVGLGMRGQPPEALRTKCWLYFPEGNTPFYRATVFSNYAVSNVPRPGETWSLMCEVAESAYRSVDQRTLLDDVVRGVLSTGFVRDARDIVSTWSHRAAFGYPTPGLHRDETLAEIIPFFEGYGVFSRGRFGMWRYEVSNQDHSFMQGVEVVERLVNSRQEITAFDPDHANSRRHPWPFEKWES</sequence>
<evidence type="ECO:0000259" key="1">
    <source>
        <dbReference type="Pfam" id="PF01593"/>
    </source>
</evidence>
<dbReference type="InterPro" id="IPR036188">
    <property type="entry name" value="FAD/NAD-bd_sf"/>
</dbReference>
<dbReference type="SUPFAM" id="SSF51971">
    <property type="entry name" value="Nucleotide-binding domain"/>
    <property type="match status" value="1"/>
</dbReference>
<dbReference type="PANTHER" id="PTHR43734:SF4">
    <property type="entry name" value="AMINE OXIDASE DOMAIN-CONTAINING PROTEIN"/>
    <property type="match status" value="1"/>
</dbReference>
<proteinExistence type="predicted"/>